<dbReference type="CDD" id="cd00085">
    <property type="entry name" value="HNHc"/>
    <property type="match status" value="1"/>
</dbReference>
<dbReference type="eggNOG" id="COG1403">
    <property type="taxonomic scope" value="Bacteria"/>
</dbReference>
<evidence type="ECO:0000313" key="2">
    <source>
        <dbReference type="EMBL" id="AEV27607.1"/>
    </source>
</evidence>
<dbReference type="InterPro" id="IPR002711">
    <property type="entry name" value="HNH"/>
</dbReference>
<dbReference type="OrthoDB" id="5292295at2"/>
<dbReference type="HOGENOM" id="CLU_1202824_0_0_4"/>
<keyword evidence="2" id="KW-0255">Endonuclease</keyword>
<feature type="domain" description="HNH nuclease" evidence="1">
    <location>
        <begin position="165"/>
        <end position="225"/>
    </location>
</feature>
<dbReference type="GO" id="GO:0004519">
    <property type="term" value="F:endonuclease activity"/>
    <property type="evidence" value="ECO:0007669"/>
    <property type="project" value="UniProtKB-KW"/>
</dbReference>
<organism evidence="2 3">
    <name type="scientific">Azospira oryzae (strain ATCC BAA-33 / DSM 13638 / PS)</name>
    <name type="common">Dechlorosoma suillum</name>
    <dbReference type="NCBI Taxonomy" id="640081"/>
    <lineage>
        <taxon>Bacteria</taxon>
        <taxon>Pseudomonadati</taxon>
        <taxon>Pseudomonadota</taxon>
        <taxon>Betaproteobacteria</taxon>
        <taxon>Rhodocyclales</taxon>
        <taxon>Rhodocyclaceae</taxon>
        <taxon>Azospira</taxon>
    </lineage>
</organism>
<name>G8QJD8_AZOOP</name>
<protein>
    <submittedName>
        <fullName evidence="2">Putative restriction endonuclease</fullName>
    </submittedName>
</protein>
<dbReference type="RefSeq" id="WP_014238287.1">
    <property type="nucleotide sequence ID" value="NC_016616.1"/>
</dbReference>
<gene>
    <name evidence="2" type="ordered locus">Dsui_3276</name>
</gene>
<sequence length="230" mass="25978">MQSPRSRNLDQKPKAQSWINANPGRSSLLLEAIRALEVGYGGDLSGFVDFAPAEYRFNSKKSGGYVILRARNNGSVGAKVQLRSNYWKELELKNPRNLSTLTQLITKHCLTGFDFENEHSQVEFDKAVKKALDSPESERKERLKNASPEPRKVWRKVSAYVRNPDVVAEVLHRARGSCEECREAAPFVRISNGTPYLEVHHRKQLSDGGYDTVENAVALCPNCHRKKHFG</sequence>
<evidence type="ECO:0000313" key="3">
    <source>
        <dbReference type="Proteomes" id="UP000005633"/>
    </source>
</evidence>
<dbReference type="SMART" id="SM00507">
    <property type="entry name" value="HNHc"/>
    <property type="match status" value="1"/>
</dbReference>
<dbReference type="STRING" id="640081.Dsui_3276"/>
<reference evidence="2 3" key="1">
    <citation type="journal article" date="2012" name="J. Bacteriol.">
        <title>Complete genome sequence of the anaerobic perchlorate-reducing bacterium Azospira suillum strain PS.</title>
        <authorList>
            <person name="Byrne-Bailey K.G."/>
            <person name="Coates J.D."/>
        </authorList>
    </citation>
    <scope>NUCLEOTIDE SEQUENCE [LARGE SCALE GENOMIC DNA]</scope>
    <source>
        <strain evidence="3">ATCC BAA-33 / DSM 13638 / PS</strain>
    </source>
</reference>
<dbReference type="GO" id="GO:0003676">
    <property type="term" value="F:nucleic acid binding"/>
    <property type="evidence" value="ECO:0007669"/>
    <property type="project" value="InterPro"/>
</dbReference>
<proteinExistence type="predicted"/>
<dbReference type="AlphaFoldDB" id="G8QJD8"/>
<dbReference type="InterPro" id="IPR003615">
    <property type="entry name" value="HNH_nuc"/>
</dbReference>
<dbReference type="Pfam" id="PF01844">
    <property type="entry name" value="HNH"/>
    <property type="match status" value="1"/>
</dbReference>
<dbReference type="KEGG" id="dsu:Dsui_3276"/>
<dbReference type="GO" id="GO:0008270">
    <property type="term" value="F:zinc ion binding"/>
    <property type="evidence" value="ECO:0007669"/>
    <property type="project" value="InterPro"/>
</dbReference>
<dbReference type="Proteomes" id="UP000005633">
    <property type="component" value="Chromosome"/>
</dbReference>
<dbReference type="Gene3D" id="1.10.30.50">
    <property type="match status" value="1"/>
</dbReference>
<evidence type="ECO:0000259" key="1">
    <source>
        <dbReference type="SMART" id="SM00507"/>
    </source>
</evidence>
<accession>G8QJD8</accession>
<dbReference type="EMBL" id="CP003153">
    <property type="protein sequence ID" value="AEV27607.1"/>
    <property type="molecule type" value="Genomic_DNA"/>
</dbReference>
<keyword evidence="2" id="KW-0378">Hydrolase</keyword>
<keyword evidence="2" id="KW-0540">Nuclease</keyword>